<protein>
    <submittedName>
        <fullName evidence="8">MFS transporter</fullName>
    </submittedName>
</protein>
<dbReference type="PROSITE" id="PS50850">
    <property type="entry name" value="MFS"/>
    <property type="match status" value="1"/>
</dbReference>
<feature type="transmembrane region" description="Helical" evidence="6">
    <location>
        <begin position="259"/>
        <end position="281"/>
    </location>
</feature>
<dbReference type="Pfam" id="PF07690">
    <property type="entry name" value="MFS_1"/>
    <property type="match status" value="1"/>
</dbReference>
<feature type="transmembrane region" description="Helical" evidence="6">
    <location>
        <begin position="167"/>
        <end position="187"/>
    </location>
</feature>
<comment type="subcellular location">
    <subcellularLocation>
        <location evidence="1">Cell membrane</location>
        <topology evidence="1">Multi-pass membrane protein</topology>
    </subcellularLocation>
</comment>
<evidence type="ECO:0000256" key="1">
    <source>
        <dbReference type="ARBA" id="ARBA00004651"/>
    </source>
</evidence>
<dbReference type="AlphaFoldDB" id="A0A7G5BYK1"/>
<feature type="transmembrane region" description="Helical" evidence="6">
    <location>
        <begin position="102"/>
        <end position="127"/>
    </location>
</feature>
<gene>
    <name evidence="8" type="ORF">FPL14_13135</name>
</gene>
<evidence type="ECO:0000256" key="5">
    <source>
        <dbReference type="ARBA" id="ARBA00023136"/>
    </source>
</evidence>
<feature type="transmembrane region" description="Helical" evidence="6">
    <location>
        <begin position="288"/>
        <end position="308"/>
    </location>
</feature>
<dbReference type="Proteomes" id="UP000515679">
    <property type="component" value="Chromosome"/>
</dbReference>
<dbReference type="KEGG" id="cchl:FPL14_13135"/>
<dbReference type="GO" id="GO:0005886">
    <property type="term" value="C:plasma membrane"/>
    <property type="evidence" value="ECO:0007669"/>
    <property type="project" value="UniProtKB-SubCell"/>
</dbReference>
<feature type="transmembrane region" description="Helical" evidence="6">
    <location>
        <begin position="347"/>
        <end position="368"/>
    </location>
</feature>
<feature type="transmembrane region" description="Helical" evidence="6">
    <location>
        <begin position="314"/>
        <end position="335"/>
    </location>
</feature>
<organism evidence="8 9">
    <name type="scientific">Cohnella cholangitidis</name>
    <dbReference type="NCBI Taxonomy" id="2598458"/>
    <lineage>
        <taxon>Bacteria</taxon>
        <taxon>Bacillati</taxon>
        <taxon>Bacillota</taxon>
        <taxon>Bacilli</taxon>
        <taxon>Bacillales</taxon>
        <taxon>Paenibacillaceae</taxon>
        <taxon>Cohnella</taxon>
    </lineage>
</organism>
<dbReference type="EMBL" id="CP041969">
    <property type="protein sequence ID" value="QMV42035.1"/>
    <property type="molecule type" value="Genomic_DNA"/>
</dbReference>
<dbReference type="GO" id="GO:0022857">
    <property type="term" value="F:transmembrane transporter activity"/>
    <property type="evidence" value="ECO:0007669"/>
    <property type="project" value="InterPro"/>
</dbReference>
<dbReference type="InterPro" id="IPR050327">
    <property type="entry name" value="Proton-linked_MCT"/>
</dbReference>
<sequence length="415" mass="45057">MTWFKEPKHAWIGLGSLWIVGFIGALMRFIMAFFQAQISEDLGISRGFISMAWSTNLLIAALCAPLGGWLADRYGPKKILLASMAMGTVGTGIVVFGGHQDIVFFVGYGIISGFAGIGTTTTYMLIFEWFKHHRAKATGLLASASSLGLAISTPIFVSASSLTWKDAFLASFVLSIIVAFPVLFFGIKATKQRSNQATEIPKEEQEERPIAQAPLRRKAVHLPIFIVVAIALFTCGFNMGTVEMNLVAIHQLANVSPRMIAISMSVLGIMEITGSLIIGYGLDRINKLVVMTLLYGIRIIGFCLLFLHLGPSPIVFAVAFGITYLSAIPGGLLVVNDYMKGKGKQTGWLLLFHQGGGILGTLFGGISYDYFQDYQVLIGADVLICTLAALGYFFLYATRKRALRPGLTRGLNVSQ</sequence>
<evidence type="ECO:0000256" key="3">
    <source>
        <dbReference type="ARBA" id="ARBA00022692"/>
    </source>
</evidence>
<proteinExistence type="predicted"/>
<feature type="transmembrane region" description="Helical" evidence="6">
    <location>
        <begin position="48"/>
        <end position="67"/>
    </location>
</feature>
<evidence type="ECO:0000256" key="6">
    <source>
        <dbReference type="SAM" id="Phobius"/>
    </source>
</evidence>
<name>A0A7G5BYK1_9BACL</name>
<dbReference type="PANTHER" id="PTHR11360:SF284">
    <property type="entry name" value="EG:103B4.3 PROTEIN-RELATED"/>
    <property type="match status" value="1"/>
</dbReference>
<reference evidence="8 9" key="1">
    <citation type="submission" date="2019-07" db="EMBL/GenBank/DDBJ databases">
        <authorList>
            <person name="Kim J.K."/>
            <person name="Cheong H.-M."/>
            <person name="Choi Y."/>
            <person name="Hwang K.J."/>
            <person name="Lee S."/>
            <person name="Choi C."/>
        </authorList>
    </citation>
    <scope>NUCLEOTIDE SEQUENCE [LARGE SCALE GENOMIC DNA]</scope>
    <source>
        <strain evidence="8 9">KS 22</strain>
    </source>
</reference>
<dbReference type="RefSeq" id="WP_182303436.1">
    <property type="nucleotide sequence ID" value="NZ_CP041969.1"/>
</dbReference>
<keyword evidence="9" id="KW-1185">Reference proteome</keyword>
<dbReference type="SUPFAM" id="SSF103473">
    <property type="entry name" value="MFS general substrate transporter"/>
    <property type="match status" value="1"/>
</dbReference>
<evidence type="ECO:0000259" key="7">
    <source>
        <dbReference type="PROSITE" id="PS50850"/>
    </source>
</evidence>
<feature type="transmembrane region" description="Helical" evidence="6">
    <location>
        <begin position="79"/>
        <end position="96"/>
    </location>
</feature>
<dbReference type="InterPro" id="IPR011701">
    <property type="entry name" value="MFS"/>
</dbReference>
<evidence type="ECO:0000256" key="2">
    <source>
        <dbReference type="ARBA" id="ARBA00022448"/>
    </source>
</evidence>
<feature type="transmembrane region" description="Helical" evidence="6">
    <location>
        <begin position="12"/>
        <end position="36"/>
    </location>
</feature>
<feature type="transmembrane region" description="Helical" evidence="6">
    <location>
        <begin position="374"/>
        <end position="395"/>
    </location>
</feature>
<dbReference type="PANTHER" id="PTHR11360">
    <property type="entry name" value="MONOCARBOXYLATE TRANSPORTER"/>
    <property type="match status" value="1"/>
</dbReference>
<keyword evidence="3 6" id="KW-0812">Transmembrane</keyword>
<accession>A0A7G5BYK1</accession>
<feature type="transmembrane region" description="Helical" evidence="6">
    <location>
        <begin position="219"/>
        <end position="239"/>
    </location>
</feature>
<evidence type="ECO:0000313" key="8">
    <source>
        <dbReference type="EMBL" id="QMV42035.1"/>
    </source>
</evidence>
<keyword evidence="4 6" id="KW-1133">Transmembrane helix</keyword>
<dbReference type="InterPro" id="IPR020846">
    <property type="entry name" value="MFS_dom"/>
</dbReference>
<feature type="domain" description="Major facilitator superfamily (MFS) profile" evidence="7">
    <location>
        <begin position="13"/>
        <end position="400"/>
    </location>
</feature>
<dbReference type="InterPro" id="IPR036259">
    <property type="entry name" value="MFS_trans_sf"/>
</dbReference>
<evidence type="ECO:0000313" key="9">
    <source>
        <dbReference type="Proteomes" id="UP000515679"/>
    </source>
</evidence>
<keyword evidence="2" id="KW-0813">Transport</keyword>
<dbReference type="Gene3D" id="1.20.1250.20">
    <property type="entry name" value="MFS general substrate transporter like domains"/>
    <property type="match status" value="2"/>
</dbReference>
<feature type="transmembrane region" description="Helical" evidence="6">
    <location>
        <begin position="139"/>
        <end position="161"/>
    </location>
</feature>
<evidence type="ECO:0000256" key="4">
    <source>
        <dbReference type="ARBA" id="ARBA00022989"/>
    </source>
</evidence>
<keyword evidence="5 6" id="KW-0472">Membrane</keyword>